<evidence type="ECO:0000256" key="5">
    <source>
        <dbReference type="ARBA" id="ARBA00022833"/>
    </source>
</evidence>
<keyword evidence="4 7" id="KW-0378">Hydrolase</keyword>
<dbReference type="OrthoDB" id="534666at2759"/>
<proteinExistence type="inferred from homology"/>
<dbReference type="Gene3D" id="3.40.390.10">
    <property type="entry name" value="Collagenase (Catalytic Domain)"/>
    <property type="match status" value="1"/>
</dbReference>
<dbReference type="PANTHER" id="PTHR11804:SF84">
    <property type="entry name" value="SACCHAROLYSIN"/>
    <property type="match status" value="1"/>
</dbReference>
<dbReference type="CDD" id="cd06455">
    <property type="entry name" value="M3A_TOP"/>
    <property type="match status" value="1"/>
</dbReference>
<organism evidence="9 10">
    <name type="scientific">[Torrubiella] hemipterigena</name>
    <dbReference type="NCBI Taxonomy" id="1531966"/>
    <lineage>
        <taxon>Eukaryota</taxon>
        <taxon>Fungi</taxon>
        <taxon>Dikarya</taxon>
        <taxon>Ascomycota</taxon>
        <taxon>Pezizomycotina</taxon>
        <taxon>Sordariomycetes</taxon>
        <taxon>Hypocreomycetidae</taxon>
        <taxon>Hypocreales</taxon>
        <taxon>Clavicipitaceae</taxon>
        <taxon>Clavicipitaceae incertae sedis</taxon>
        <taxon>'Torrubiella' clade</taxon>
    </lineage>
</organism>
<dbReference type="Proteomes" id="UP000039046">
    <property type="component" value="Unassembled WGS sequence"/>
</dbReference>
<protein>
    <recommendedName>
        <fullName evidence="8">Peptidase M3A/M3B catalytic domain-containing protein</fullName>
    </recommendedName>
</protein>
<dbReference type="GO" id="GO:0006508">
    <property type="term" value="P:proteolysis"/>
    <property type="evidence" value="ECO:0007669"/>
    <property type="project" value="UniProtKB-KW"/>
</dbReference>
<dbReference type="Gene3D" id="1.20.1050.40">
    <property type="entry name" value="Endopeptidase. Chain P, domain 1"/>
    <property type="match status" value="1"/>
</dbReference>
<dbReference type="GO" id="GO:0004222">
    <property type="term" value="F:metalloendopeptidase activity"/>
    <property type="evidence" value="ECO:0007669"/>
    <property type="project" value="InterPro"/>
</dbReference>
<sequence>MAAPDYKNPPRKLPVYIDTPETIASKTEEFISGHKAVLDKIVAEVTEETATFANVMTPILAFENEAAKYKYAIDLYQYVSADAALREASTKSTAAVGDYSVDSMMREDIFKLVDAAYRTREAQNLDAEDLQALETERANLVNQGLLLKGAERERFMEVSKRLNQLTVDANQFFNSETGIFWVAPERLAGVSKDDIDPNTLEKGTGENEGKVGLNFKYTHLNPILKNAHDEELRRDYFMAENSKLNVAAPTVSELFLLRDESGRLLGYKNHADSRLSVKMAKNSETVWAFLNDLRTRIAVGIEKEIEILAKIKKEDCEARGIPYTDFYAWDTQYYSRILLEKEYSIDETAISEYFPILPTFNGILGVYEELFGMKFIKLEEEDQARLSPTGKAEDVVWNEEVFMYSVWDSEASGGAFLGYFYLDLHPRPNKYGHYASFNLESGSNAPDGSRNIPCTALVCNFSRPSAGKPALLKHAELVTFFHELGHGIHDLVSKTKNARTHGTETVRDFVEAPSQMLENWCWDATVLERLSGHWETGEKIPKGLVEKLIGTRHVNSAIYNSRQSLIGVFDMAVHAPKSSEELKSMNFTRKWNELRAEISRIKGPEDTGFGMDWGGRWTSVNHYYGGYDAGYYGYMWSLVFSADMFASNFAGNPMNPAEGRRYRQMILEKGGSLDEMSILEAYLGRKPNNEAFYKSVGLA</sequence>
<dbReference type="SUPFAM" id="SSF55486">
    <property type="entry name" value="Metalloproteases ('zincins'), catalytic domain"/>
    <property type="match status" value="1"/>
</dbReference>
<name>A0A0A1TME3_9HYPO</name>
<keyword evidence="5 7" id="KW-0862">Zinc</keyword>
<dbReference type="FunFam" id="3.40.390.10:FF:000006">
    <property type="entry name" value="Thimet oligopeptidase 1"/>
    <property type="match status" value="1"/>
</dbReference>
<gene>
    <name evidence="9" type="ORF">VHEMI07999</name>
</gene>
<evidence type="ECO:0000256" key="1">
    <source>
        <dbReference type="ARBA" id="ARBA00006040"/>
    </source>
</evidence>
<keyword evidence="10" id="KW-1185">Reference proteome</keyword>
<keyword evidence="3 7" id="KW-0479">Metal-binding</keyword>
<dbReference type="InterPro" id="IPR024079">
    <property type="entry name" value="MetalloPept_cat_dom_sf"/>
</dbReference>
<dbReference type="InterPro" id="IPR045090">
    <property type="entry name" value="Pept_M3A_M3B"/>
</dbReference>
<dbReference type="InterPro" id="IPR024080">
    <property type="entry name" value="Neurolysin/TOP_N"/>
</dbReference>
<dbReference type="InterPro" id="IPR024077">
    <property type="entry name" value="Neurolysin/TOP_dom2"/>
</dbReference>
<reference evidence="9 10" key="1">
    <citation type="journal article" date="2015" name="Genome Announc.">
        <title>Draft Genome Sequence and Gene Annotation of the Entomopathogenic Fungus Verticillium hemipterigenum.</title>
        <authorList>
            <person name="Horn F."/>
            <person name="Habel A."/>
            <person name="Scharf D.H."/>
            <person name="Dworschak J."/>
            <person name="Brakhage A.A."/>
            <person name="Guthke R."/>
            <person name="Hertweck C."/>
            <person name="Linde J."/>
        </authorList>
    </citation>
    <scope>NUCLEOTIDE SEQUENCE [LARGE SCALE GENOMIC DNA]</scope>
</reference>
<dbReference type="InterPro" id="IPR001567">
    <property type="entry name" value="Pept_M3A_M3B_dom"/>
</dbReference>
<evidence type="ECO:0000256" key="4">
    <source>
        <dbReference type="ARBA" id="ARBA00022801"/>
    </source>
</evidence>
<accession>A0A0A1TME3</accession>
<dbReference type="HOGENOM" id="CLU_001805_1_1_1"/>
<keyword evidence="2 7" id="KW-0645">Protease</keyword>
<dbReference type="GO" id="GO:0006518">
    <property type="term" value="P:peptide metabolic process"/>
    <property type="evidence" value="ECO:0007669"/>
    <property type="project" value="TreeGrafter"/>
</dbReference>
<dbReference type="EMBL" id="CDHN01000004">
    <property type="protein sequence ID" value="CEJ92340.1"/>
    <property type="molecule type" value="Genomic_DNA"/>
</dbReference>
<evidence type="ECO:0000259" key="8">
    <source>
        <dbReference type="Pfam" id="PF01432"/>
    </source>
</evidence>
<evidence type="ECO:0000256" key="6">
    <source>
        <dbReference type="ARBA" id="ARBA00023049"/>
    </source>
</evidence>
<dbReference type="GO" id="GO:0005758">
    <property type="term" value="C:mitochondrial intermembrane space"/>
    <property type="evidence" value="ECO:0007669"/>
    <property type="project" value="TreeGrafter"/>
</dbReference>
<comment type="cofactor">
    <cofactor evidence="7">
        <name>Zn(2+)</name>
        <dbReference type="ChEBI" id="CHEBI:29105"/>
    </cofactor>
    <text evidence="7">Binds 1 zinc ion.</text>
</comment>
<feature type="domain" description="Peptidase M3A/M3B catalytic" evidence="8">
    <location>
        <begin position="224"/>
        <end position="697"/>
    </location>
</feature>
<dbReference type="Gene3D" id="1.10.1370.10">
    <property type="entry name" value="Neurolysin, domain 3"/>
    <property type="match status" value="1"/>
</dbReference>
<evidence type="ECO:0000256" key="2">
    <source>
        <dbReference type="ARBA" id="ARBA00022670"/>
    </source>
</evidence>
<dbReference type="Pfam" id="PF01432">
    <property type="entry name" value="Peptidase_M3"/>
    <property type="match status" value="1"/>
</dbReference>
<evidence type="ECO:0000313" key="9">
    <source>
        <dbReference type="EMBL" id="CEJ92340.1"/>
    </source>
</evidence>
<keyword evidence="6 7" id="KW-0482">Metalloprotease</keyword>
<dbReference type="AlphaFoldDB" id="A0A0A1TME3"/>
<evidence type="ECO:0000256" key="3">
    <source>
        <dbReference type="ARBA" id="ARBA00022723"/>
    </source>
</evidence>
<comment type="similarity">
    <text evidence="1 7">Belongs to the peptidase M3 family.</text>
</comment>
<dbReference type="GO" id="GO:0046872">
    <property type="term" value="F:metal ion binding"/>
    <property type="evidence" value="ECO:0007669"/>
    <property type="project" value="UniProtKB-UniRule"/>
</dbReference>
<evidence type="ECO:0000313" key="10">
    <source>
        <dbReference type="Proteomes" id="UP000039046"/>
    </source>
</evidence>
<evidence type="ECO:0000256" key="7">
    <source>
        <dbReference type="RuleBase" id="RU003435"/>
    </source>
</evidence>
<dbReference type="PANTHER" id="PTHR11804">
    <property type="entry name" value="PROTEASE M3 THIMET OLIGOPEPTIDASE-RELATED"/>
    <property type="match status" value="1"/>
</dbReference>